<evidence type="ECO:0000256" key="3">
    <source>
        <dbReference type="ARBA" id="ARBA00022475"/>
    </source>
</evidence>
<reference evidence="8 9" key="1">
    <citation type="submission" date="2020-08" db="EMBL/GenBank/DDBJ databases">
        <title>Genomic Encyclopedia of Type Strains, Phase IV (KMG-IV): sequencing the most valuable type-strain genomes for metagenomic binning, comparative biology and taxonomic classification.</title>
        <authorList>
            <person name="Goeker M."/>
        </authorList>
    </citation>
    <scope>NUCLEOTIDE SEQUENCE [LARGE SCALE GENOMIC DNA]</scope>
    <source>
        <strain evidence="8 9">DSM 26385</strain>
    </source>
</reference>
<dbReference type="Pfam" id="PF07681">
    <property type="entry name" value="DoxX"/>
    <property type="match status" value="1"/>
</dbReference>
<protein>
    <submittedName>
        <fullName evidence="8">Putative oxidoreductase</fullName>
    </submittedName>
</protein>
<evidence type="ECO:0000313" key="9">
    <source>
        <dbReference type="Proteomes" id="UP000584824"/>
    </source>
</evidence>
<accession>A0A7W6K0H5</accession>
<gene>
    <name evidence="8" type="ORF">GGQ66_001457</name>
</gene>
<dbReference type="AlphaFoldDB" id="A0A7W6K0H5"/>
<sequence>MSDKNVFDNAPDTLIIPALSPVYERFAQPLAWTVFRIAVGAILVLEGWPKILAPLGQVGFVEAMGFYPGWLWSPMLAIVQFFGGILLVFGLLTRPVALANGVMLGVTLYFHISHTFGHVFLTPEGVEALKAGSAFFTDAARFRLADGGAKFLELVQGKAEYASLYWMGGAFLYAAFGGGYFSLDRLLLKKLF</sequence>
<proteinExistence type="inferred from homology"/>
<feature type="transmembrane region" description="Helical" evidence="7">
    <location>
        <begin position="164"/>
        <end position="183"/>
    </location>
</feature>
<evidence type="ECO:0000256" key="4">
    <source>
        <dbReference type="ARBA" id="ARBA00022692"/>
    </source>
</evidence>
<keyword evidence="5 7" id="KW-1133">Transmembrane helix</keyword>
<feature type="transmembrane region" description="Helical" evidence="7">
    <location>
        <begin position="96"/>
        <end position="112"/>
    </location>
</feature>
<evidence type="ECO:0000313" key="8">
    <source>
        <dbReference type="EMBL" id="MBB4102914.1"/>
    </source>
</evidence>
<dbReference type="InterPro" id="IPR032808">
    <property type="entry name" value="DoxX"/>
</dbReference>
<keyword evidence="3" id="KW-1003">Cell membrane</keyword>
<evidence type="ECO:0000256" key="2">
    <source>
        <dbReference type="ARBA" id="ARBA00006679"/>
    </source>
</evidence>
<feature type="transmembrane region" description="Helical" evidence="7">
    <location>
        <begin position="69"/>
        <end position="89"/>
    </location>
</feature>
<dbReference type="PANTHER" id="PTHR33452:SF1">
    <property type="entry name" value="INNER MEMBRANE PROTEIN YPHA-RELATED"/>
    <property type="match status" value="1"/>
</dbReference>
<evidence type="ECO:0000256" key="6">
    <source>
        <dbReference type="ARBA" id="ARBA00023136"/>
    </source>
</evidence>
<dbReference type="PANTHER" id="PTHR33452">
    <property type="entry name" value="OXIDOREDUCTASE CATD-RELATED"/>
    <property type="match status" value="1"/>
</dbReference>
<evidence type="ECO:0000256" key="1">
    <source>
        <dbReference type="ARBA" id="ARBA00004651"/>
    </source>
</evidence>
<organism evidence="8 9">
    <name type="scientific">Allorhizobium borbori</name>
    <dbReference type="NCBI Taxonomy" id="485907"/>
    <lineage>
        <taxon>Bacteria</taxon>
        <taxon>Pseudomonadati</taxon>
        <taxon>Pseudomonadota</taxon>
        <taxon>Alphaproteobacteria</taxon>
        <taxon>Hyphomicrobiales</taxon>
        <taxon>Rhizobiaceae</taxon>
        <taxon>Rhizobium/Agrobacterium group</taxon>
        <taxon>Allorhizobium</taxon>
    </lineage>
</organism>
<comment type="subcellular location">
    <subcellularLocation>
        <location evidence="1">Cell membrane</location>
        <topology evidence="1">Multi-pass membrane protein</topology>
    </subcellularLocation>
</comment>
<dbReference type="GO" id="GO:0005886">
    <property type="term" value="C:plasma membrane"/>
    <property type="evidence" value="ECO:0007669"/>
    <property type="project" value="UniProtKB-SubCell"/>
</dbReference>
<comment type="caution">
    <text evidence="8">The sequence shown here is derived from an EMBL/GenBank/DDBJ whole genome shotgun (WGS) entry which is preliminary data.</text>
</comment>
<dbReference type="InterPro" id="IPR051907">
    <property type="entry name" value="DoxX-like_oxidoreductase"/>
</dbReference>
<name>A0A7W6K0H5_9HYPH</name>
<evidence type="ECO:0000256" key="7">
    <source>
        <dbReference type="SAM" id="Phobius"/>
    </source>
</evidence>
<dbReference type="RefSeq" id="WP_183790948.1">
    <property type="nucleotide sequence ID" value="NZ_JACIDU010000004.1"/>
</dbReference>
<evidence type="ECO:0000256" key="5">
    <source>
        <dbReference type="ARBA" id="ARBA00022989"/>
    </source>
</evidence>
<feature type="transmembrane region" description="Helical" evidence="7">
    <location>
        <begin position="30"/>
        <end position="49"/>
    </location>
</feature>
<keyword evidence="6 7" id="KW-0472">Membrane</keyword>
<dbReference type="EMBL" id="JACIDU010000004">
    <property type="protein sequence ID" value="MBB4102914.1"/>
    <property type="molecule type" value="Genomic_DNA"/>
</dbReference>
<keyword evidence="4 7" id="KW-0812">Transmembrane</keyword>
<dbReference type="Proteomes" id="UP000584824">
    <property type="component" value="Unassembled WGS sequence"/>
</dbReference>
<keyword evidence="9" id="KW-1185">Reference proteome</keyword>
<comment type="similarity">
    <text evidence="2">Belongs to the DoxX family.</text>
</comment>